<keyword evidence="4" id="KW-1185">Reference proteome</keyword>
<evidence type="ECO:0000259" key="2">
    <source>
        <dbReference type="PROSITE" id="PS50003"/>
    </source>
</evidence>
<evidence type="ECO:0000256" key="1">
    <source>
        <dbReference type="SAM" id="MobiDB-lite"/>
    </source>
</evidence>
<dbReference type="OrthoDB" id="79452at2759"/>
<feature type="compositionally biased region" description="Basic and acidic residues" evidence="1">
    <location>
        <begin position="10"/>
        <end position="21"/>
    </location>
</feature>
<feature type="domain" description="PH" evidence="2">
    <location>
        <begin position="70"/>
        <end position="134"/>
    </location>
</feature>
<dbReference type="InterPro" id="IPR011993">
    <property type="entry name" value="PH-like_dom_sf"/>
</dbReference>
<proteinExistence type="predicted"/>
<reference evidence="3" key="2">
    <citation type="submission" date="2025-09" db="UniProtKB">
        <authorList>
            <consortium name="Ensembl"/>
        </authorList>
    </citation>
    <scope>IDENTIFICATION</scope>
</reference>
<dbReference type="PROSITE" id="PS50003">
    <property type="entry name" value="PH_DOMAIN"/>
    <property type="match status" value="1"/>
</dbReference>
<evidence type="ECO:0000313" key="4">
    <source>
        <dbReference type="Proteomes" id="UP000694559"/>
    </source>
</evidence>
<dbReference type="AlphaFoldDB" id="A0A8C6XUP8"/>
<dbReference type="InterPro" id="IPR001849">
    <property type="entry name" value="PH_domain"/>
</dbReference>
<dbReference type="Ensembl" id="ENSNNAT00000021093.1">
    <property type="protein sequence ID" value="ENSNNAP00000020102.1"/>
    <property type="gene ID" value="ENSNNAG00000013365.1"/>
</dbReference>
<reference evidence="3" key="1">
    <citation type="submission" date="2025-08" db="UniProtKB">
        <authorList>
            <consortium name="Ensembl"/>
        </authorList>
    </citation>
    <scope>IDENTIFICATION</scope>
</reference>
<dbReference type="Proteomes" id="UP000694559">
    <property type="component" value="Unplaced"/>
</dbReference>
<dbReference type="Gene3D" id="2.30.29.30">
    <property type="entry name" value="Pleckstrin-homology domain (PH domain)/Phosphotyrosine-binding domain (PTB)"/>
    <property type="match status" value="1"/>
</dbReference>
<dbReference type="GeneTree" id="ENSGT00940000181338"/>
<dbReference type="SUPFAM" id="SSF50729">
    <property type="entry name" value="PH domain-like"/>
    <property type="match status" value="1"/>
</dbReference>
<evidence type="ECO:0000313" key="3">
    <source>
        <dbReference type="Ensembl" id="ENSNNAP00000020102.1"/>
    </source>
</evidence>
<sequence length="134" mass="15007">MQRLAASDSSEGKLHPSHESKGAVPMRIKSPSNPHDRSSQSKSMVFSENLKVVESYSGMNKHCALTSLLQIIKEGYLLKAKIADEGKKLRKNWTSSWIVLTGRKIEFYKEPKQPAVPNLVSSYLSHVSSFPKCF</sequence>
<protein>
    <recommendedName>
        <fullName evidence="2">PH domain-containing protein</fullName>
    </recommendedName>
</protein>
<name>A0A8C6XUP8_NAJNA</name>
<feature type="region of interest" description="Disordered" evidence="1">
    <location>
        <begin position="1"/>
        <end position="43"/>
    </location>
</feature>
<organism evidence="3 4">
    <name type="scientific">Naja naja</name>
    <name type="common">Indian cobra</name>
    <dbReference type="NCBI Taxonomy" id="35670"/>
    <lineage>
        <taxon>Eukaryota</taxon>
        <taxon>Metazoa</taxon>
        <taxon>Chordata</taxon>
        <taxon>Craniata</taxon>
        <taxon>Vertebrata</taxon>
        <taxon>Euteleostomi</taxon>
        <taxon>Lepidosauria</taxon>
        <taxon>Squamata</taxon>
        <taxon>Bifurcata</taxon>
        <taxon>Unidentata</taxon>
        <taxon>Episquamata</taxon>
        <taxon>Toxicofera</taxon>
        <taxon>Serpentes</taxon>
        <taxon>Colubroidea</taxon>
        <taxon>Elapidae</taxon>
        <taxon>Elapinae</taxon>
        <taxon>Naja</taxon>
    </lineage>
</organism>
<accession>A0A8C6XUP8</accession>
<dbReference type="OMA" id="GAVPMRI"/>